<dbReference type="EMBL" id="MFQN01000004">
    <property type="protein sequence ID" value="OGH75652.1"/>
    <property type="molecule type" value="Genomic_DNA"/>
</dbReference>
<proteinExistence type="predicted"/>
<name>A0A1F6MVK1_9BACT</name>
<evidence type="ECO:0000313" key="3">
    <source>
        <dbReference type="Proteomes" id="UP000178347"/>
    </source>
</evidence>
<feature type="compositionally biased region" description="Polar residues" evidence="1">
    <location>
        <begin position="37"/>
        <end position="49"/>
    </location>
</feature>
<organism evidence="2 3">
    <name type="scientific">Candidatus Magasanikbacteria bacterium RIFCSPLOWO2_12_FULL_43_12</name>
    <dbReference type="NCBI Taxonomy" id="1798692"/>
    <lineage>
        <taxon>Bacteria</taxon>
        <taxon>Candidatus Magasanikiibacteriota</taxon>
    </lineage>
</organism>
<evidence type="ECO:0000313" key="2">
    <source>
        <dbReference type="EMBL" id="OGH75652.1"/>
    </source>
</evidence>
<feature type="region of interest" description="Disordered" evidence="1">
    <location>
        <begin position="28"/>
        <end position="74"/>
    </location>
</feature>
<accession>A0A1F6MVK1</accession>
<sequence length="74" mass="7786">MCIAAISPSTCPGYDVLVCGDQLSPSVVARDQKSTKRVASSARTNNSNKPTPTTPLGQHPLCPRHDFGEGSDDT</sequence>
<dbReference type="AlphaFoldDB" id="A0A1F6MVK1"/>
<reference evidence="2 3" key="1">
    <citation type="journal article" date="2016" name="Nat. Commun.">
        <title>Thousands of microbial genomes shed light on interconnected biogeochemical processes in an aquifer system.</title>
        <authorList>
            <person name="Anantharaman K."/>
            <person name="Brown C.T."/>
            <person name="Hug L.A."/>
            <person name="Sharon I."/>
            <person name="Castelle C.J."/>
            <person name="Probst A.J."/>
            <person name="Thomas B.C."/>
            <person name="Singh A."/>
            <person name="Wilkins M.J."/>
            <person name="Karaoz U."/>
            <person name="Brodie E.L."/>
            <person name="Williams K.H."/>
            <person name="Hubbard S.S."/>
            <person name="Banfield J.F."/>
        </authorList>
    </citation>
    <scope>NUCLEOTIDE SEQUENCE [LARGE SCALE GENOMIC DNA]</scope>
</reference>
<comment type="caution">
    <text evidence="2">The sequence shown here is derived from an EMBL/GenBank/DDBJ whole genome shotgun (WGS) entry which is preliminary data.</text>
</comment>
<protein>
    <submittedName>
        <fullName evidence="2">Uncharacterized protein</fullName>
    </submittedName>
</protein>
<evidence type="ECO:0000256" key="1">
    <source>
        <dbReference type="SAM" id="MobiDB-lite"/>
    </source>
</evidence>
<dbReference type="Proteomes" id="UP000178347">
    <property type="component" value="Unassembled WGS sequence"/>
</dbReference>
<gene>
    <name evidence="2" type="ORF">A3G00_04120</name>
</gene>